<comment type="subcellular location">
    <subcellularLocation>
        <location evidence="1">Membrane</location>
        <topology evidence="1">Single-pass type I membrane protein</topology>
    </subcellularLocation>
</comment>
<proteinExistence type="inferred from homology"/>
<evidence type="ECO:0000256" key="7">
    <source>
        <dbReference type="ARBA" id="ARBA00037703"/>
    </source>
</evidence>
<feature type="compositionally biased region" description="Basic and acidic residues" evidence="10">
    <location>
        <begin position="943"/>
        <end position="954"/>
    </location>
</feature>
<evidence type="ECO:0000259" key="11">
    <source>
        <dbReference type="Pfam" id="PF25506"/>
    </source>
</evidence>
<comment type="similarity">
    <text evidence="8">Belongs to the MTC6 family.</text>
</comment>
<feature type="region of interest" description="Disordered" evidence="10">
    <location>
        <begin position="943"/>
        <end position="1002"/>
    </location>
</feature>
<evidence type="ECO:0000256" key="10">
    <source>
        <dbReference type="SAM" id="MobiDB-lite"/>
    </source>
</evidence>
<keyword evidence="6" id="KW-0325">Glycoprotein</keyword>
<evidence type="ECO:0000256" key="5">
    <source>
        <dbReference type="ARBA" id="ARBA00023136"/>
    </source>
</evidence>
<evidence type="ECO:0000256" key="8">
    <source>
        <dbReference type="ARBA" id="ARBA00038159"/>
    </source>
</evidence>
<evidence type="ECO:0000313" key="13">
    <source>
        <dbReference type="Proteomes" id="UP000572817"/>
    </source>
</evidence>
<keyword evidence="4" id="KW-1133">Transmembrane helix</keyword>
<keyword evidence="13" id="KW-1185">Reference proteome</keyword>
<keyword evidence="5" id="KW-0472">Membrane</keyword>
<evidence type="ECO:0000256" key="2">
    <source>
        <dbReference type="ARBA" id="ARBA00022692"/>
    </source>
</evidence>
<organism evidence="12 13">
    <name type="scientific">Botryosphaeria dothidea</name>
    <dbReference type="NCBI Taxonomy" id="55169"/>
    <lineage>
        <taxon>Eukaryota</taxon>
        <taxon>Fungi</taxon>
        <taxon>Dikarya</taxon>
        <taxon>Ascomycota</taxon>
        <taxon>Pezizomycotina</taxon>
        <taxon>Dothideomycetes</taxon>
        <taxon>Dothideomycetes incertae sedis</taxon>
        <taxon>Botryosphaeriales</taxon>
        <taxon>Botryosphaeriaceae</taxon>
        <taxon>Botryosphaeria</taxon>
    </lineage>
</organism>
<dbReference type="Gene3D" id="3.30.9.10">
    <property type="entry name" value="D-Amino Acid Oxidase, subunit A, domain 2"/>
    <property type="match status" value="1"/>
</dbReference>
<feature type="domain" description="MTC6 partial TIM-barrel" evidence="11">
    <location>
        <begin position="19"/>
        <end position="423"/>
    </location>
</feature>
<dbReference type="InterPro" id="IPR057530">
    <property type="entry name" value="TIM-barrel_MTC6"/>
</dbReference>
<feature type="region of interest" description="Disordered" evidence="10">
    <location>
        <begin position="588"/>
        <end position="619"/>
    </location>
</feature>
<evidence type="ECO:0000256" key="4">
    <source>
        <dbReference type="ARBA" id="ARBA00022989"/>
    </source>
</evidence>
<dbReference type="OrthoDB" id="5573651at2759"/>
<evidence type="ECO:0000256" key="1">
    <source>
        <dbReference type="ARBA" id="ARBA00004479"/>
    </source>
</evidence>
<dbReference type="GO" id="GO:0016020">
    <property type="term" value="C:membrane"/>
    <property type="evidence" value="ECO:0007669"/>
    <property type="project" value="UniProtKB-SubCell"/>
</dbReference>
<dbReference type="Proteomes" id="UP000572817">
    <property type="component" value="Unassembled WGS sequence"/>
</dbReference>
<evidence type="ECO:0000256" key="3">
    <source>
        <dbReference type="ARBA" id="ARBA00022729"/>
    </source>
</evidence>
<name>A0A8H4MYF2_9PEZI</name>
<feature type="region of interest" description="Disordered" evidence="10">
    <location>
        <begin position="647"/>
        <end position="699"/>
    </location>
</feature>
<gene>
    <name evidence="12" type="ORF">GTA08_BOTSDO10366</name>
</gene>
<comment type="function">
    <text evidence="7">May be involved in telomere capping.</text>
</comment>
<dbReference type="AlphaFoldDB" id="A0A8H4MYF2"/>
<comment type="caution">
    <text evidence="12">The sequence shown here is derived from an EMBL/GenBank/DDBJ whole genome shotgun (WGS) entry which is preliminary data.</text>
</comment>
<dbReference type="Gene3D" id="3.50.50.60">
    <property type="entry name" value="FAD/NAD(P)-binding domain"/>
    <property type="match status" value="1"/>
</dbReference>
<accession>A0A8H4MYF2</accession>
<dbReference type="PANTHER" id="PTHR35518">
    <property type="entry name" value="MAINTENANCE OF TELOMOERE CAPPING"/>
    <property type="match status" value="1"/>
</dbReference>
<reference evidence="12" key="1">
    <citation type="submission" date="2020-04" db="EMBL/GenBank/DDBJ databases">
        <title>Genome Assembly and Annotation of Botryosphaeria dothidea sdau 11-99, a Latent Pathogen of Apple Fruit Ring Rot in China.</title>
        <authorList>
            <person name="Yu C."/>
            <person name="Diao Y."/>
            <person name="Lu Q."/>
            <person name="Zhao J."/>
            <person name="Cui S."/>
            <person name="Peng C."/>
            <person name="He B."/>
            <person name="Liu H."/>
        </authorList>
    </citation>
    <scope>NUCLEOTIDE SEQUENCE [LARGE SCALE GENOMIC DNA]</scope>
    <source>
        <strain evidence="12">Sdau11-99</strain>
    </source>
</reference>
<keyword evidence="2" id="KW-0812">Transmembrane</keyword>
<protein>
    <recommendedName>
        <fullName evidence="9">Maintenance of telomere capping protein 6</fullName>
    </recommendedName>
</protein>
<feature type="compositionally biased region" description="Basic residues" evidence="10">
    <location>
        <begin position="678"/>
        <end position="694"/>
    </location>
</feature>
<dbReference type="Pfam" id="PF25506">
    <property type="entry name" value="TIM-barrel_MTC6"/>
    <property type="match status" value="1"/>
</dbReference>
<dbReference type="PANTHER" id="PTHR35518:SF2">
    <property type="entry name" value="MAINTENANCE OF TELOMERE CAPPING PROTEIN 6"/>
    <property type="match status" value="1"/>
</dbReference>
<keyword evidence="3" id="KW-0732">Signal</keyword>
<evidence type="ECO:0000313" key="12">
    <source>
        <dbReference type="EMBL" id="KAF4302095.1"/>
    </source>
</evidence>
<evidence type="ECO:0000256" key="6">
    <source>
        <dbReference type="ARBA" id="ARBA00023180"/>
    </source>
</evidence>
<dbReference type="Gene3D" id="1.25.40.180">
    <property type="match status" value="2"/>
</dbReference>
<feature type="region of interest" description="Disordered" evidence="10">
    <location>
        <begin position="132"/>
        <end position="153"/>
    </location>
</feature>
<evidence type="ECO:0000256" key="9">
    <source>
        <dbReference type="ARBA" id="ARBA00039865"/>
    </source>
</evidence>
<dbReference type="InterPro" id="IPR036188">
    <property type="entry name" value="FAD/NAD-bd_sf"/>
</dbReference>
<dbReference type="EMBL" id="WWBZ02000073">
    <property type="protein sequence ID" value="KAF4302095.1"/>
    <property type="molecule type" value="Genomic_DNA"/>
</dbReference>
<sequence length="1029" mass="109950">MSSQYEPAAGAEPVLPWSIALLSQRDLALAIPINYVTQPAVSLTEACFSRGVYEDSAARRCLSNLLAVGFKRFIVDLYWDVGRALWSLCPVEIPESASSDDDATMGIVSSTSDADFSSVMMSTGSLQPRQATALSTSALTSPTPNSSSTSSVLASGVSASPTAQGTGSGIVQTGSYRCSSSLNVSSISSLVADYLDDTGDTINASLIYLIFNIHAAASNSTSSVTASAPAASQLPTANTTLSNVLSADLASYLYTPTQLREDRANLNDSWFGYDTSADTGLKPALPYLQAVTVDGVESTESGWPSEGVLEFGPDHLRLLASFGRVDAQMADYDTQSDNSILFPEGTFESLQNLAFSDSGSVTNGCFFDNDVNYLTGSTNSSWALSSTFPTTSTQSLNSTSPYISNMTACGVSPLLNQSLSETADVSYEPYQTVSYGSIWSWADSEPRNITNDVGNALYLRCATMRASTHGRWVLTDCTEQHHAACRAGGDRPYDWRISDSKESYTDTDSICPDGSSFDAPRTALENRYLFAALQTRANEDSGDFDGDASVWVNFNSLDVTDCKEMLYDLCRRMAIRITNCGKWVVAQDEGQEDAKRQEPDVPGQRRASSSPRPPASSTSHSLMQFLEGDFENAGGDIAFQSSVTRVTPLSSGGNSTPGSSGWEITTTTPDGEETTIHGRGRRQLGRPRRHRPVQRHPAPGAAPPALLLQGLLLLLLGLAPQAQGAHLSRAPAAGLGGLGTHLTLDMGGRVRFGPDVETWSPRSRTFRLYLPGIDAEAVGLDYAGMRPKLGRAGVSQIGGKGGFQDFYIRKEEGYEGIASKWERQRKRELRELNDKAWAARKAPSPVPTDVFPVQGSLDSSMKKNTAFIKRLRTAMTGASKDTPPGDIATGVEVVSALHQRFGPAEFTGYIGWHIGRGLATPDKSHLKTLPAGLLRSLEDAVRPEEAAKNKENLKGGDGLPKSKSSANGARADKCGRGAVPFGSAEGHVGPRPGTHQPAAGGHLRQELFLDILGTKLASSDSRKTVNEDE</sequence>
<feature type="compositionally biased region" description="Low complexity" evidence="10">
    <location>
        <begin position="650"/>
        <end position="669"/>
    </location>
</feature>
<dbReference type="InterPro" id="IPR051008">
    <property type="entry name" value="Telomere_Capping_Maintenance"/>
</dbReference>